<dbReference type="PROSITE" id="PS00862">
    <property type="entry name" value="OX2_COVAL_FAD"/>
    <property type="match status" value="1"/>
</dbReference>
<dbReference type="AlphaFoldDB" id="A0A0D7BFS3"/>
<evidence type="ECO:0000256" key="2">
    <source>
        <dbReference type="ARBA" id="ARBA00023002"/>
    </source>
</evidence>
<keyword evidence="3" id="KW-0732">Signal</keyword>
<dbReference type="PANTHER" id="PTHR13878">
    <property type="entry name" value="GULONOLACTONE OXIDASE"/>
    <property type="match status" value="1"/>
</dbReference>
<gene>
    <name evidence="5" type="ORF">CYLTODRAFT_373475</name>
</gene>
<dbReference type="PANTHER" id="PTHR13878:SF91">
    <property type="entry name" value="FAD BINDING DOMAIN PROTEIN (AFU_ORTHOLOGUE AFUA_6G12070)-RELATED"/>
    <property type="match status" value="1"/>
</dbReference>
<evidence type="ECO:0000313" key="5">
    <source>
        <dbReference type="EMBL" id="KIY69070.1"/>
    </source>
</evidence>
<dbReference type="SUPFAM" id="SSF56176">
    <property type="entry name" value="FAD-binding/transporter-associated domain-like"/>
    <property type="match status" value="1"/>
</dbReference>
<evidence type="ECO:0000259" key="4">
    <source>
        <dbReference type="PROSITE" id="PS51387"/>
    </source>
</evidence>
<dbReference type="GO" id="GO:0016491">
    <property type="term" value="F:oxidoreductase activity"/>
    <property type="evidence" value="ECO:0007669"/>
    <property type="project" value="UniProtKB-KW"/>
</dbReference>
<feature type="signal peptide" evidence="3">
    <location>
        <begin position="1"/>
        <end position="19"/>
    </location>
</feature>
<dbReference type="GO" id="GO:0071949">
    <property type="term" value="F:FAD binding"/>
    <property type="evidence" value="ECO:0007669"/>
    <property type="project" value="InterPro"/>
</dbReference>
<dbReference type="InterPro" id="IPR012951">
    <property type="entry name" value="BBE"/>
</dbReference>
<proteinExistence type="inferred from homology"/>
<dbReference type="STRING" id="1314674.A0A0D7BFS3"/>
<dbReference type="Pfam" id="PF08031">
    <property type="entry name" value="BBE"/>
    <property type="match status" value="1"/>
</dbReference>
<sequence length="560" mass="60283">MRSAFSILLVFVSLGNALAQSGCRASLSDVGEDAWQQLNASTNGRLVAVVPSAQYCYDVGCTDEQWVSSTWRGENMPGSMLQPNWEQDYDSSPPELCFRNTTGNCKHGDVPWYAVLAETVEDIQAGVNFARTNNLRLAIKASGHDYLGRSTAKDSLLISTHGLQNFTVHDDFDGHGSAVTVGSGMGLRQIYPALKETGKIIVGGNAATVVAAGGYIQGGGHSALSPALGLAADNALQFTIVTADGEHITADDTQNSDLFWALRGGGAGSWGVIVSATFRAYNAFNATLAYTYLTTNSTNATDIGSLMTTHAAHIHDFDAVHGGQYYYVLQNATGDGKRGFYAHTFFPNVSADTSKELMQPFLTEALATGAWGVLQEKYQEGVINDLIYAADNEGAQNTFMGSRLVPETAYDEPEAIGTMYTRLFEAGAHSVLGHIVAGGKVTENADIDSAIHPKWRTAKTHVIVTNSWTDDADMSSVQNMRSLFQTAQRPIMEKVTGSDAGSYSNEGDAYEADFVTTFFGQQNYGRLSEIKTKYDPDDLFIVKAGVGSERWNEKGLCKVA</sequence>
<dbReference type="Pfam" id="PF01565">
    <property type="entry name" value="FAD_binding_4"/>
    <property type="match status" value="1"/>
</dbReference>
<dbReference type="Gene3D" id="3.30.465.10">
    <property type="match status" value="2"/>
</dbReference>
<dbReference type="InterPro" id="IPR016166">
    <property type="entry name" value="FAD-bd_PCMH"/>
</dbReference>
<evidence type="ECO:0000256" key="3">
    <source>
        <dbReference type="SAM" id="SignalP"/>
    </source>
</evidence>
<keyword evidence="2" id="KW-0560">Oxidoreductase</keyword>
<feature type="chain" id="PRO_5002316958" evidence="3">
    <location>
        <begin position="20"/>
        <end position="560"/>
    </location>
</feature>
<dbReference type="InterPro" id="IPR006094">
    <property type="entry name" value="Oxid_FAD_bind_N"/>
</dbReference>
<accession>A0A0D7BFS3</accession>
<dbReference type="InterPro" id="IPR050432">
    <property type="entry name" value="FAD-linked_Oxidoreductases_BP"/>
</dbReference>
<evidence type="ECO:0000256" key="1">
    <source>
        <dbReference type="ARBA" id="ARBA00005466"/>
    </source>
</evidence>
<dbReference type="OrthoDB" id="9983560at2759"/>
<reference evidence="5 6" key="1">
    <citation type="journal article" date="2015" name="Fungal Genet. Biol.">
        <title>Evolution of novel wood decay mechanisms in Agaricales revealed by the genome sequences of Fistulina hepatica and Cylindrobasidium torrendii.</title>
        <authorList>
            <person name="Floudas D."/>
            <person name="Held B.W."/>
            <person name="Riley R."/>
            <person name="Nagy L.G."/>
            <person name="Koehler G."/>
            <person name="Ransdell A.S."/>
            <person name="Younus H."/>
            <person name="Chow J."/>
            <person name="Chiniquy J."/>
            <person name="Lipzen A."/>
            <person name="Tritt A."/>
            <person name="Sun H."/>
            <person name="Haridas S."/>
            <person name="LaButti K."/>
            <person name="Ohm R.A."/>
            <person name="Kues U."/>
            <person name="Blanchette R.A."/>
            <person name="Grigoriev I.V."/>
            <person name="Minto R.E."/>
            <person name="Hibbett D.S."/>
        </authorList>
    </citation>
    <scope>NUCLEOTIDE SEQUENCE [LARGE SCALE GENOMIC DNA]</scope>
    <source>
        <strain evidence="5 6">FP15055 ss-10</strain>
    </source>
</reference>
<keyword evidence="6" id="KW-1185">Reference proteome</keyword>
<evidence type="ECO:0000313" key="6">
    <source>
        <dbReference type="Proteomes" id="UP000054007"/>
    </source>
</evidence>
<dbReference type="Proteomes" id="UP000054007">
    <property type="component" value="Unassembled WGS sequence"/>
</dbReference>
<comment type="similarity">
    <text evidence="1">Belongs to the oxygen-dependent FAD-linked oxidoreductase family.</text>
</comment>
<dbReference type="InterPro" id="IPR016169">
    <property type="entry name" value="FAD-bd_PCMH_sub2"/>
</dbReference>
<name>A0A0D7BFS3_9AGAR</name>
<protein>
    <submittedName>
        <fullName evidence="5">FAD-binding domain-containing protein</fullName>
    </submittedName>
</protein>
<dbReference type="EMBL" id="KN880491">
    <property type="protein sequence ID" value="KIY69070.1"/>
    <property type="molecule type" value="Genomic_DNA"/>
</dbReference>
<dbReference type="PROSITE" id="PS51387">
    <property type="entry name" value="FAD_PCMH"/>
    <property type="match status" value="1"/>
</dbReference>
<dbReference type="InterPro" id="IPR036318">
    <property type="entry name" value="FAD-bd_PCMH-like_sf"/>
</dbReference>
<dbReference type="InterPro" id="IPR006093">
    <property type="entry name" value="Oxy_OxRdtase_FAD_BS"/>
</dbReference>
<feature type="domain" description="FAD-binding PCMH-type" evidence="4">
    <location>
        <begin position="105"/>
        <end position="283"/>
    </location>
</feature>
<organism evidence="5 6">
    <name type="scientific">Cylindrobasidium torrendii FP15055 ss-10</name>
    <dbReference type="NCBI Taxonomy" id="1314674"/>
    <lineage>
        <taxon>Eukaryota</taxon>
        <taxon>Fungi</taxon>
        <taxon>Dikarya</taxon>
        <taxon>Basidiomycota</taxon>
        <taxon>Agaricomycotina</taxon>
        <taxon>Agaricomycetes</taxon>
        <taxon>Agaricomycetidae</taxon>
        <taxon>Agaricales</taxon>
        <taxon>Marasmiineae</taxon>
        <taxon>Physalacriaceae</taxon>
        <taxon>Cylindrobasidium</taxon>
    </lineage>
</organism>